<name>A0A1A3L087_MYCAS</name>
<evidence type="ECO:0000313" key="2">
    <source>
        <dbReference type="EMBL" id="OBJ90897.1"/>
    </source>
</evidence>
<organism evidence="2 3">
    <name type="scientific">Mycobacterium asiaticum</name>
    <dbReference type="NCBI Taxonomy" id="1790"/>
    <lineage>
        <taxon>Bacteria</taxon>
        <taxon>Bacillati</taxon>
        <taxon>Actinomycetota</taxon>
        <taxon>Actinomycetes</taxon>
        <taxon>Mycobacteriales</taxon>
        <taxon>Mycobacteriaceae</taxon>
        <taxon>Mycobacterium</taxon>
    </lineage>
</organism>
<reference evidence="2 3" key="1">
    <citation type="submission" date="2016-06" db="EMBL/GenBank/DDBJ databases">
        <authorList>
            <person name="Kjaerup R.B."/>
            <person name="Dalgaard T.S."/>
            <person name="Juul-Madsen H.R."/>
        </authorList>
    </citation>
    <scope>NUCLEOTIDE SEQUENCE [LARGE SCALE GENOMIC DNA]</scope>
    <source>
        <strain evidence="2 3">1276495.2</strain>
    </source>
</reference>
<dbReference type="SUPFAM" id="SSF140459">
    <property type="entry name" value="PE/PPE dimer-like"/>
    <property type="match status" value="1"/>
</dbReference>
<dbReference type="InterPro" id="IPR000084">
    <property type="entry name" value="PE-PGRS_N"/>
</dbReference>
<dbReference type="AlphaFoldDB" id="A0A1A3L087"/>
<sequence>MSAVIVWPETLGATATEVARIGSALRSANAAGTTRVSTVLAAASDEVSVQIANLFAAYGQDYQALSAQAAAYHRQFVQALITGAQSYATAEAAATGPLQGWIDTINASVLAATGRPLIGNGANGAPGTGAPGAPGGWLFGNGGADGRVPAG</sequence>
<protein>
    <recommendedName>
        <fullName evidence="1">PE domain-containing protein</fullName>
    </recommendedName>
</protein>
<dbReference type="Gene3D" id="1.10.287.850">
    <property type="entry name" value="HP0062-like domain"/>
    <property type="match status" value="1"/>
</dbReference>
<dbReference type="Pfam" id="PF00934">
    <property type="entry name" value="PE"/>
    <property type="match status" value="1"/>
</dbReference>
<dbReference type="EMBL" id="LZLM01000002">
    <property type="protein sequence ID" value="OBJ90897.1"/>
    <property type="molecule type" value="Genomic_DNA"/>
</dbReference>
<evidence type="ECO:0000313" key="3">
    <source>
        <dbReference type="Proteomes" id="UP000093925"/>
    </source>
</evidence>
<dbReference type="Proteomes" id="UP000093925">
    <property type="component" value="Unassembled WGS sequence"/>
</dbReference>
<accession>A0A1A3L087</accession>
<comment type="caution">
    <text evidence="2">The sequence shown here is derived from an EMBL/GenBank/DDBJ whole genome shotgun (WGS) entry which is preliminary data.</text>
</comment>
<dbReference type="InterPro" id="IPR038332">
    <property type="entry name" value="PPE_sf"/>
</dbReference>
<evidence type="ECO:0000259" key="1">
    <source>
        <dbReference type="Pfam" id="PF00934"/>
    </source>
</evidence>
<gene>
    <name evidence="2" type="ORF">A5640_02030</name>
</gene>
<feature type="domain" description="PE" evidence="1">
    <location>
        <begin position="4"/>
        <end position="94"/>
    </location>
</feature>
<proteinExistence type="predicted"/>